<reference evidence="3 4" key="1">
    <citation type="submission" date="2024-09" db="EMBL/GenBank/DDBJ databases">
        <title>Genome sequencing and assembly of Phytophthora oleae, isolate VK10A, causative agent of rot of olive drupes.</title>
        <authorList>
            <person name="Conti Taguali S."/>
            <person name="Riolo M."/>
            <person name="La Spada F."/>
            <person name="Cacciola S.O."/>
            <person name="Dionisio G."/>
        </authorList>
    </citation>
    <scope>NUCLEOTIDE SEQUENCE [LARGE SCALE GENOMIC DNA]</scope>
    <source>
        <strain evidence="3 4">VK10A</strain>
    </source>
</reference>
<dbReference type="EMBL" id="JBIMZQ010000013">
    <property type="protein sequence ID" value="KAL3667736.1"/>
    <property type="molecule type" value="Genomic_DNA"/>
</dbReference>
<dbReference type="InterPro" id="IPR003890">
    <property type="entry name" value="MIF4G-like_typ-3"/>
</dbReference>
<feature type="region of interest" description="Disordered" evidence="1">
    <location>
        <begin position="1"/>
        <end position="104"/>
    </location>
</feature>
<feature type="compositionally biased region" description="Basic and acidic residues" evidence="1">
    <location>
        <begin position="67"/>
        <end position="87"/>
    </location>
</feature>
<dbReference type="SMART" id="SM00543">
    <property type="entry name" value="MIF4G"/>
    <property type="match status" value="1"/>
</dbReference>
<dbReference type="SUPFAM" id="SSF48371">
    <property type="entry name" value="ARM repeat"/>
    <property type="match status" value="1"/>
</dbReference>
<evidence type="ECO:0000256" key="1">
    <source>
        <dbReference type="SAM" id="MobiDB-lite"/>
    </source>
</evidence>
<feature type="compositionally biased region" description="Polar residues" evidence="1">
    <location>
        <begin position="25"/>
        <end position="36"/>
    </location>
</feature>
<feature type="compositionally biased region" description="Low complexity" evidence="1">
    <location>
        <begin position="546"/>
        <end position="558"/>
    </location>
</feature>
<gene>
    <name evidence="3" type="ORF">V7S43_007289</name>
</gene>
<evidence type="ECO:0000313" key="4">
    <source>
        <dbReference type="Proteomes" id="UP001632037"/>
    </source>
</evidence>
<feature type="compositionally biased region" description="Low complexity" evidence="1">
    <location>
        <begin position="56"/>
        <end position="66"/>
    </location>
</feature>
<dbReference type="AlphaFoldDB" id="A0ABD3FPW1"/>
<evidence type="ECO:0000313" key="3">
    <source>
        <dbReference type="EMBL" id="KAL3667736.1"/>
    </source>
</evidence>
<feature type="compositionally biased region" description="Low complexity" evidence="1">
    <location>
        <begin position="515"/>
        <end position="528"/>
    </location>
</feature>
<dbReference type="PANTHER" id="PTHR23253:SF80">
    <property type="entry name" value="MIF4G DOMAIN-CONTAINING PROTEIN"/>
    <property type="match status" value="1"/>
</dbReference>
<evidence type="ECO:0000259" key="2">
    <source>
        <dbReference type="SMART" id="SM00543"/>
    </source>
</evidence>
<proteinExistence type="predicted"/>
<organism evidence="3 4">
    <name type="scientific">Phytophthora oleae</name>
    <dbReference type="NCBI Taxonomy" id="2107226"/>
    <lineage>
        <taxon>Eukaryota</taxon>
        <taxon>Sar</taxon>
        <taxon>Stramenopiles</taxon>
        <taxon>Oomycota</taxon>
        <taxon>Peronosporomycetes</taxon>
        <taxon>Peronosporales</taxon>
        <taxon>Peronosporaceae</taxon>
        <taxon>Phytophthora</taxon>
    </lineage>
</organism>
<dbReference type="Proteomes" id="UP001632037">
    <property type="component" value="Unassembled WGS sequence"/>
</dbReference>
<comment type="caution">
    <text evidence="3">The sequence shown here is derived from an EMBL/GenBank/DDBJ whole genome shotgun (WGS) entry which is preliminary data.</text>
</comment>
<dbReference type="Gene3D" id="1.25.40.180">
    <property type="match status" value="1"/>
</dbReference>
<name>A0ABD3FPW1_9STRA</name>
<feature type="region of interest" description="Disordered" evidence="1">
    <location>
        <begin position="509"/>
        <end position="573"/>
    </location>
</feature>
<dbReference type="Pfam" id="PF02854">
    <property type="entry name" value="MIF4G"/>
    <property type="match status" value="1"/>
</dbReference>
<dbReference type="PANTHER" id="PTHR23253">
    <property type="entry name" value="EUKARYOTIC TRANSLATION INITIATION FACTOR 4 GAMMA"/>
    <property type="match status" value="1"/>
</dbReference>
<sequence>MLDEGQHHPAYLLASVANSRPPPATSSIPASMSKLNPNAGEWVPTFSAPASESTDSPVEPSSVASPVKEKTSSNKDKTPVKKSEAEAPTKAAVASPASSKTALERAAEFGHDVALDENGDPISYEGYSPLHDRFIYSKEYLLTFQPVGDHAIKGIPDVVRNPTPPKKIGSKVTGRRVYTVAELLKFQPLYEMMPEDFTWADTIGADAVMDENKGKKGKKDKNRQQRNVMSYDASLVCYFNPTEYAAAMNMGLYTGPPAEESANASDGKNKVPAAEPVNPVEEAIIAKRRIATLLDDVKPDTVNSILESFGAITISSTHTMQEIIGLLFDHAIANPDLSDSYAKLCTGMSERTPEFKDGAKTINFRRILLTKCYESLIEEPDSQPLHLTNKKNGSNGSAQHSWRRKCMLQNVGFVGELFRRQLLTENIMHVCVAMMLDDEVKPHAEIIEAACGLLSLVGDLLDGSSPASRRTMDEYFAVLVRIQENCPLPDRVKKLITGLKGVRAGGWVKDRQDNSSASSTPVASPAKATDSESNGTVSSPVKKAPETPTEPVTGETSPIESRTRDTVAVPTED</sequence>
<keyword evidence="4" id="KW-1185">Reference proteome</keyword>
<dbReference type="InterPro" id="IPR016024">
    <property type="entry name" value="ARM-type_fold"/>
</dbReference>
<feature type="domain" description="MIF4G" evidence="2">
    <location>
        <begin position="287"/>
        <end position="506"/>
    </location>
</feature>
<protein>
    <recommendedName>
        <fullName evidence="2">MIF4G domain-containing protein</fullName>
    </recommendedName>
</protein>
<accession>A0ABD3FPW1</accession>